<dbReference type="SUPFAM" id="SSF53850">
    <property type="entry name" value="Periplasmic binding protein-like II"/>
    <property type="match status" value="1"/>
</dbReference>
<feature type="domain" description="SsuA/THI5-like" evidence="1">
    <location>
        <begin position="83"/>
        <end position="272"/>
    </location>
</feature>
<dbReference type="PIRSF" id="PIRSF027386">
    <property type="entry name" value="UCP027386_ABC_sbc_TM0202"/>
    <property type="match status" value="1"/>
</dbReference>
<reference evidence="2 3" key="1">
    <citation type="journal article" date="2019" name="Nat. Med.">
        <title>A library of human gut bacterial isolates paired with longitudinal multiomics data enables mechanistic microbiome research.</title>
        <authorList>
            <person name="Poyet M."/>
            <person name="Groussin M."/>
            <person name="Gibbons S.M."/>
            <person name="Avila-Pacheco J."/>
            <person name="Jiang X."/>
            <person name="Kearney S.M."/>
            <person name="Perrotta A.R."/>
            <person name="Berdy B."/>
            <person name="Zhao S."/>
            <person name="Lieberman T.D."/>
            <person name="Swanson P.K."/>
            <person name="Smith M."/>
            <person name="Roesemann S."/>
            <person name="Alexander J.E."/>
            <person name="Rich S.A."/>
            <person name="Livny J."/>
            <person name="Vlamakis H."/>
            <person name="Clish C."/>
            <person name="Bullock K."/>
            <person name="Deik A."/>
            <person name="Scott J."/>
            <person name="Pierce K.A."/>
            <person name="Xavier R.J."/>
            <person name="Alm E.J."/>
        </authorList>
    </citation>
    <scope>NUCLEOTIDE SEQUENCE [LARGE SCALE GENOMIC DNA]</scope>
    <source>
        <strain evidence="2 3">BIOML-A1</strain>
    </source>
</reference>
<name>A0A6L8SXQ1_9FIRM</name>
<dbReference type="PANTHER" id="PTHR30024:SF46">
    <property type="entry name" value="ABC TRANSPORTER, SUBSTRATE-BINDING LIPOPROTEIN"/>
    <property type="match status" value="1"/>
</dbReference>
<sequence length="338" mass="36448">MIFKFLNKERMLSKMKRKLMICAMALCICAGLTGNTGEVSVWASEGSSSDAVRIGALKGPTAMGMAQLLDEDGYDFTIAASPDEIVPMVVQDKLDIAAVPANLAATLYQKTDKDVSVLAVNTLGVLYLVENGDSVKSVEDLKGKTIYASGKGATPEYALNSVLKANGIDPEKDVTVEFKSEHAEVVSALVQDQTAVGLLPQPFVTTALMKNDKLKVALDLNKLWEDSMDDGSKLVTGVVIANNEFVQDHADKVNDFMDAYKASVDFVNSDTEAAAQIIGDHDIIAKEVAQKAIPDCSIVFIEGDEMKTMLSGYLATLDDQNPEIIGGQLPDDAFYYKR</sequence>
<gene>
    <name evidence="2" type="ORF">GT728_02610</name>
</gene>
<proteinExistence type="predicted"/>
<evidence type="ECO:0000313" key="3">
    <source>
        <dbReference type="Proteomes" id="UP000477285"/>
    </source>
</evidence>
<accession>A0A6L8SXQ1</accession>
<dbReference type="InterPro" id="IPR027024">
    <property type="entry name" value="UCP027386_ABC_sbc_TM0202"/>
</dbReference>
<dbReference type="AlphaFoldDB" id="A0A6L8SXQ1"/>
<dbReference type="PANTHER" id="PTHR30024">
    <property type="entry name" value="ALIPHATIC SULFONATES-BINDING PROTEIN-RELATED"/>
    <property type="match status" value="1"/>
</dbReference>
<comment type="caution">
    <text evidence="2">The sequence shown here is derived from an EMBL/GenBank/DDBJ whole genome shotgun (WGS) entry which is preliminary data.</text>
</comment>
<dbReference type="EMBL" id="WWVQ01000004">
    <property type="protein sequence ID" value="MZL32110.1"/>
    <property type="molecule type" value="Genomic_DNA"/>
</dbReference>
<protein>
    <submittedName>
        <fullName evidence="2">ABC transporter substrate-binding protein</fullName>
    </submittedName>
</protein>
<dbReference type="Proteomes" id="UP000477285">
    <property type="component" value="Unassembled WGS sequence"/>
</dbReference>
<dbReference type="Pfam" id="PF09084">
    <property type="entry name" value="NMT1"/>
    <property type="match status" value="1"/>
</dbReference>
<evidence type="ECO:0000313" key="2">
    <source>
        <dbReference type="EMBL" id="MZL32110.1"/>
    </source>
</evidence>
<dbReference type="Gene3D" id="3.40.190.10">
    <property type="entry name" value="Periplasmic binding protein-like II"/>
    <property type="match status" value="2"/>
</dbReference>
<organism evidence="2 3">
    <name type="scientific">Blautia wexlerae</name>
    <dbReference type="NCBI Taxonomy" id="418240"/>
    <lineage>
        <taxon>Bacteria</taxon>
        <taxon>Bacillati</taxon>
        <taxon>Bacillota</taxon>
        <taxon>Clostridia</taxon>
        <taxon>Lachnospirales</taxon>
        <taxon>Lachnospiraceae</taxon>
        <taxon>Blautia</taxon>
    </lineage>
</organism>
<dbReference type="InterPro" id="IPR015168">
    <property type="entry name" value="SsuA/THI5"/>
</dbReference>
<evidence type="ECO:0000259" key="1">
    <source>
        <dbReference type="Pfam" id="PF09084"/>
    </source>
</evidence>